<dbReference type="Pfam" id="PF08402">
    <property type="entry name" value="TOBE_2"/>
    <property type="match status" value="1"/>
</dbReference>
<dbReference type="EMBL" id="CAADIF010000007">
    <property type="protein sequence ID" value="VFR66368.1"/>
    <property type="molecule type" value="Genomic_DNA"/>
</dbReference>
<dbReference type="Gene3D" id="2.40.50.100">
    <property type="match status" value="1"/>
</dbReference>
<reference evidence="8" key="1">
    <citation type="submission" date="2019-03" db="EMBL/GenBank/DDBJ databases">
        <authorList>
            <person name="Danneels B."/>
        </authorList>
    </citation>
    <scope>NUCLEOTIDE SEQUENCE</scope>
</reference>
<dbReference type="InterPro" id="IPR005893">
    <property type="entry name" value="PotA-like"/>
</dbReference>
<evidence type="ECO:0000256" key="5">
    <source>
        <dbReference type="ARBA" id="ARBA00022967"/>
    </source>
</evidence>
<evidence type="ECO:0000256" key="3">
    <source>
        <dbReference type="ARBA" id="ARBA00022741"/>
    </source>
</evidence>
<dbReference type="InterPro" id="IPR003439">
    <property type="entry name" value="ABC_transporter-like_ATP-bd"/>
</dbReference>
<organism evidence="8">
    <name type="scientific">plant metagenome</name>
    <dbReference type="NCBI Taxonomy" id="1297885"/>
    <lineage>
        <taxon>unclassified sequences</taxon>
        <taxon>metagenomes</taxon>
        <taxon>organismal metagenomes</taxon>
    </lineage>
</organism>
<accession>A0A484PTM7</accession>
<protein>
    <submittedName>
        <fullName evidence="8">Putrescine transport ATP-binding protein PotA (TC 3.A.1.11.1)</fullName>
    </submittedName>
</protein>
<gene>
    <name evidence="8" type="ORF">ANK1_0238</name>
    <name evidence="9" type="ORF">ANK2_0238</name>
</gene>
<evidence type="ECO:0000256" key="1">
    <source>
        <dbReference type="ARBA" id="ARBA00022448"/>
    </source>
</evidence>
<evidence type="ECO:0000256" key="2">
    <source>
        <dbReference type="ARBA" id="ARBA00022475"/>
    </source>
</evidence>
<dbReference type="GO" id="GO:0043190">
    <property type="term" value="C:ATP-binding cassette (ABC) transporter complex"/>
    <property type="evidence" value="ECO:0007669"/>
    <property type="project" value="InterPro"/>
</dbReference>
<dbReference type="InterPro" id="IPR003593">
    <property type="entry name" value="AAA+_ATPase"/>
</dbReference>
<dbReference type="SMART" id="SM00382">
    <property type="entry name" value="AAA"/>
    <property type="match status" value="1"/>
</dbReference>
<dbReference type="NCBIfam" id="TIGR01187">
    <property type="entry name" value="potA"/>
    <property type="match status" value="1"/>
</dbReference>
<keyword evidence="4 8" id="KW-0067">ATP-binding</keyword>
<keyword evidence="6" id="KW-0472">Membrane</keyword>
<feature type="domain" description="ABC transporter" evidence="7">
    <location>
        <begin position="15"/>
        <end position="245"/>
    </location>
</feature>
<dbReference type="InterPro" id="IPR050093">
    <property type="entry name" value="ABC_SmlMolc_Importer"/>
</dbReference>
<evidence type="ECO:0000256" key="6">
    <source>
        <dbReference type="ARBA" id="ARBA00023136"/>
    </source>
</evidence>
<proteinExistence type="predicted"/>
<dbReference type="InterPro" id="IPR017871">
    <property type="entry name" value="ABC_transporter-like_CS"/>
</dbReference>
<keyword evidence="1" id="KW-0813">Transport</keyword>
<dbReference type="PROSITE" id="PS00211">
    <property type="entry name" value="ABC_TRANSPORTER_1"/>
    <property type="match status" value="1"/>
</dbReference>
<name>A0A484PTM7_9ZZZZ</name>
<dbReference type="PROSITE" id="PS50893">
    <property type="entry name" value="ABC_TRANSPORTER_2"/>
    <property type="match status" value="1"/>
</dbReference>
<dbReference type="SUPFAM" id="SSF50331">
    <property type="entry name" value="MOP-like"/>
    <property type="match status" value="1"/>
</dbReference>
<dbReference type="InterPro" id="IPR027417">
    <property type="entry name" value="P-loop_NTPase"/>
</dbReference>
<dbReference type="GO" id="GO:0016887">
    <property type="term" value="F:ATP hydrolysis activity"/>
    <property type="evidence" value="ECO:0007669"/>
    <property type="project" value="InterPro"/>
</dbReference>
<evidence type="ECO:0000256" key="4">
    <source>
        <dbReference type="ARBA" id="ARBA00022840"/>
    </source>
</evidence>
<keyword evidence="5" id="KW-1278">Translocase</keyword>
<dbReference type="AlphaFoldDB" id="A0A484PTM7"/>
<dbReference type="SUPFAM" id="SSF52540">
    <property type="entry name" value="P-loop containing nucleoside triphosphate hydrolases"/>
    <property type="match status" value="1"/>
</dbReference>
<keyword evidence="2" id="KW-1003">Cell membrane</keyword>
<evidence type="ECO:0000313" key="8">
    <source>
        <dbReference type="EMBL" id="VFR27739.1"/>
    </source>
</evidence>
<dbReference type="InterPro" id="IPR013611">
    <property type="entry name" value="Transp-assoc_OB_typ2"/>
</dbReference>
<keyword evidence="3" id="KW-0547">Nucleotide-binding</keyword>
<dbReference type="Gene3D" id="3.40.50.300">
    <property type="entry name" value="P-loop containing nucleotide triphosphate hydrolases"/>
    <property type="match status" value="1"/>
</dbReference>
<dbReference type="GO" id="GO:0015417">
    <property type="term" value="F:ABC-type polyamine transporter activity"/>
    <property type="evidence" value="ECO:0007669"/>
    <property type="project" value="InterPro"/>
</dbReference>
<dbReference type="Pfam" id="PF00005">
    <property type="entry name" value="ABC_tran"/>
    <property type="match status" value="1"/>
</dbReference>
<evidence type="ECO:0000259" key="7">
    <source>
        <dbReference type="PROSITE" id="PS50893"/>
    </source>
</evidence>
<dbReference type="GO" id="GO:0005524">
    <property type="term" value="F:ATP binding"/>
    <property type="evidence" value="ECO:0007669"/>
    <property type="project" value="UniProtKB-KW"/>
</dbReference>
<dbReference type="FunFam" id="3.40.50.300:FF:000042">
    <property type="entry name" value="Maltose/maltodextrin ABC transporter, ATP-binding protein"/>
    <property type="match status" value="1"/>
</dbReference>
<sequence length="378" mass="40118">MSTAQPSSARRGAELELEGISKFYGASAAVKDLDLAVQAGEFVTLLGASGSGKTTTLMMLAGFTTPSAGRITIGGRDVTALPPGKRDLGVVFQNYALFPHLTVAQNLAFPLEMRRMPRARIDAEVRRALELVQLADKGGRYPRELSGGQQQRIALARAIVFEPQALLMDEPLGALDKNLREHMQVEIKRLHTSLGATIVFVTHDQEEALTLSDRVAVMQDGRIAQIAPARDIYEQPASKWVAGFIGQSNFLPGVIEARDGEDCVVRMAGGERIKARGNVAPTIGQEVVGILRPERVRVAAADSAADVAAPAGSRLSATVIDTLYMGHTVKLGLQLADGTVLRSQSASDGHASLPAVGATVSVQWDPGSVWLVGPEGDA</sequence>
<evidence type="ECO:0000313" key="9">
    <source>
        <dbReference type="EMBL" id="VFR66368.1"/>
    </source>
</evidence>
<dbReference type="InterPro" id="IPR008995">
    <property type="entry name" value="Mo/tungstate-bd_C_term_dom"/>
</dbReference>
<dbReference type="PANTHER" id="PTHR42781:SF6">
    <property type="entry name" value="SPERMIDINE_PUTRESCINE IMPORT ATP-BINDING PROTEIN POTA"/>
    <property type="match status" value="1"/>
</dbReference>
<dbReference type="PANTHER" id="PTHR42781">
    <property type="entry name" value="SPERMIDINE/PUTRESCINE IMPORT ATP-BINDING PROTEIN POTA"/>
    <property type="match status" value="1"/>
</dbReference>
<dbReference type="EMBL" id="CAADIA010000005">
    <property type="protein sequence ID" value="VFR27739.1"/>
    <property type="molecule type" value="Genomic_DNA"/>
</dbReference>